<dbReference type="Proteomes" id="UP001157418">
    <property type="component" value="Unassembled WGS sequence"/>
</dbReference>
<evidence type="ECO:0000313" key="6">
    <source>
        <dbReference type="Proteomes" id="UP001157418"/>
    </source>
</evidence>
<evidence type="ECO:0000256" key="2">
    <source>
        <dbReference type="ARBA" id="ARBA00023054"/>
    </source>
</evidence>
<dbReference type="GO" id="GO:0005829">
    <property type="term" value="C:cytosol"/>
    <property type="evidence" value="ECO:0007669"/>
    <property type="project" value="TreeGrafter"/>
</dbReference>
<dbReference type="GO" id="GO:0009903">
    <property type="term" value="P:chloroplast avoidance movement"/>
    <property type="evidence" value="ECO:0007669"/>
    <property type="project" value="TreeGrafter"/>
</dbReference>
<evidence type="ECO:0000256" key="3">
    <source>
        <dbReference type="SAM" id="Coils"/>
    </source>
</evidence>
<evidence type="ECO:0000256" key="1">
    <source>
        <dbReference type="ARBA" id="ARBA00005485"/>
    </source>
</evidence>
<reference evidence="5 6" key="1">
    <citation type="submission" date="2022-01" db="EMBL/GenBank/DDBJ databases">
        <authorList>
            <person name="Xiong W."/>
            <person name="Schranz E."/>
        </authorList>
    </citation>
    <scope>NUCLEOTIDE SEQUENCE [LARGE SCALE GENOMIC DNA]</scope>
</reference>
<protein>
    <recommendedName>
        <fullName evidence="7">Protein PLASTID MOVEMENT IMPAIRED 2</fullName>
    </recommendedName>
</protein>
<dbReference type="InterPro" id="IPR008545">
    <property type="entry name" value="Web"/>
</dbReference>
<keyword evidence="2 3" id="KW-0175">Coiled coil</keyword>
<dbReference type="AlphaFoldDB" id="A0AAU9NHI2"/>
<comment type="caution">
    <text evidence="5">The sequence shown here is derived from an EMBL/GenBank/DDBJ whole genome shotgun (WGS) entry which is preliminary data.</text>
</comment>
<name>A0AAU9NHI2_9ASTR</name>
<evidence type="ECO:0008006" key="7">
    <source>
        <dbReference type="Google" id="ProtNLM"/>
    </source>
</evidence>
<keyword evidence="6" id="KW-1185">Reference proteome</keyword>
<evidence type="ECO:0000256" key="4">
    <source>
        <dbReference type="SAM" id="MobiDB-lite"/>
    </source>
</evidence>
<sequence length="545" mass="62609">MMLQPSAENENYRNKDNKEKSPMWKSETDSVESELSDAKRAVRDLTLKIEESNSRAKLQRKPKWRQQEEEEAETSLRSEDDRYEKVMKELEHVKRELEKLKLDMARVLKEKRHAEREAKESNSKRSNLSASIVLMKKEIQELGEEQALVELARIEAVKEWEAIEAQRVEEANRYKTQVEENERTRELQITLSDIHLLETELNMAKEMDKRTEAMSRNQEGSPLNTITEELEAAKRELASIKGEGFNFMASMDIIRKELKHVREETARLEKAEQKRELTVQNLNSKILRAKARLEALTASETKNNTVAANLSITLAQLRAETEKAKKEKDVVDEEIENMKGEIDKTEFEIDLEEEKLVAAMEELKAIKSSESETLGNLRKLINTTVEARDMASINSSIITITDFEYNYLTGKAGGAKELADKKIAAAEAWVEALKANEREILMKFEIKQREIRDLNIEVEEEEEEEDVAEEDRSSRQAKIGAKVMASSRKSMYRVGNMGTARRVRSQKFRSPASRYTPKSASLKSETVMPKLKKLFNNAAMGEGMI</sequence>
<accession>A0AAU9NHI2</accession>
<gene>
    <name evidence="5" type="ORF">LVIROSA_LOCUS23654</name>
</gene>
<proteinExistence type="inferred from homology"/>
<feature type="compositionally biased region" description="Basic and acidic residues" evidence="4">
    <location>
        <begin position="10"/>
        <end position="28"/>
    </location>
</feature>
<dbReference type="EMBL" id="CAKMRJ010004445">
    <property type="protein sequence ID" value="CAH1437318.1"/>
    <property type="molecule type" value="Genomic_DNA"/>
</dbReference>
<feature type="region of interest" description="Disordered" evidence="4">
    <location>
        <begin position="1"/>
        <end position="80"/>
    </location>
</feature>
<feature type="coiled-coil region" evidence="3">
    <location>
        <begin position="223"/>
        <end position="369"/>
    </location>
</feature>
<feature type="region of interest" description="Disordered" evidence="4">
    <location>
        <begin position="459"/>
        <end position="479"/>
    </location>
</feature>
<dbReference type="PANTHER" id="PTHR32054:SF2">
    <property type="entry name" value="PROTEIN PLASTID MOVEMENT IMPAIRED 2"/>
    <property type="match status" value="1"/>
</dbReference>
<dbReference type="Pfam" id="PF05701">
    <property type="entry name" value="WEMBL"/>
    <property type="match status" value="1"/>
</dbReference>
<feature type="region of interest" description="Disordered" evidence="4">
    <location>
        <begin position="500"/>
        <end position="521"/>
    </location>
</feature>
<dbReference type="GO" id="GO:0009904">
    <property type="term" value="P:chloroplast accumulation movement"/>
    <property type="evidence" value="ECO:0007669"/>
    <property type="project" value="TreeGrafter"/>
</dbReference>
<dbReference type="PANTHER" id="PTHR32054">
    <property type="entry name" value="HEAVY CHAIN, PUTATIVE, EXPRESSED-RELATED-RELATED"/>
    <property type="match status" value="1"/>
</dbReference>
<organism evidence="5 6">
    <name type="scientific">Lactuca virosa</name>
    <dbReference type="NCBI Taxonomy" id="75947"/>
    <lineage>
        <taxon>Eukaryota</taxon>
        <taxon>Viridiplantae</taxon>
        <taxon>Streptophyta</taxon>
        <taxon>Embryophyta</taxon>
        <taxon>Tracheophyta</taxon>
        <taxon>Spermatophyta</taxon>
        <taxon>Magnoliopsida</taxon>
        <taxon>eudicotyledons</taxon>
        <taxon>Gunneridae</taxon>
        <taxon>Pentapetalae</taxon>
        <taxon>asterids</taxon>
        <taxon>campanulids</taxon>
        <taxon>Asterales</taxon>
        <taxon>Asteraceae</taxon>
        <taxon>Cichorioideae</taxon>
        <taxon>Cichorieae</taxon>
        <taxon>Lactucinae</taxon>
        <taxon>Lactuca</taxon>
    </lineage>
</organism>
<comment type="similarity">
    <text evidence="1">Belongs to the WEB family.</text>
</comment>
<feature type="compositionally biased region" description="Acidic residues" evidence="4">
    <location>
        <begin position="459"/>
        <end position="469"/>
    </location>
</feature>
<evidence type="ECO:0000313" key="5">
    <source>
        <dbReference type="EMBL" id="CAH1437318.1"/>
    </source>
</evidence>
<feature type="compositionally biased region" description="Basic and acidic residues" evidence="4">
    <location>
        <begin position="36"/>
        <end position="54"/>
    </location>
</feature>